<comment type="similarity">
    <text evidence="8">Belongs to the polygalacturonase-inhibiting protein family.</text>
</comment>
<dbReference type="FunFam" id="3.80.10.10:FF:000400">
    <property type="entry name" value="Nuclear pore complex protein NUP107"/>
    <property type="match status" value="1"/>
</dbReference>
<keyword evidence="3" id="KW-0964">Secreted</keyword>
<keyword evidence="5 9" id="KW-0732">Signal</keyword>
<dbReference type="InterPro" id="IPR053213">
    <property type="entry name" value="RLP29"/>
</dbReference>
<dbReference type="PRINTS" id="PR00019">
    <property type="entry name" value="LEURICHRPT"/>
</dbReference>
<name>A0AAV8U4B3_9ROSI</name>
<evidence type="ECO:0000256" key="9">
    <source>
        <dbReference type="SAM" id="SignalP"/>
    </source>
</evidence>
<keyword evidence="4" id="KW-0433">Leucine-rich repeat</keyword>
<comment type="subcellular location">
    <subcellularLocation>
        <location evidence="2">Membrane</location>
    </subcellularLocation>
    <subcellularLocation>
        <location evidence="1">Secreted</location>
        <location evidence="1">Cell wall</location>
    </subcellularLocation>
</comment>
<gene>
    <name evidence="11" type="ORF">K2173_027920</name>
</gene>
<dbReference type="EMBL" id="JAIWQS010000002">
    <property type="protein sequence ID" value="KAJ8772743.1"/>
    <property type="molecule type" value="Genomic_DNA"/>
</dbReference>
<keyword evidence="7" id="KW-0472">Membrane</keyword>
<feature type="chain" id="PRO_5043753972" description="Disease resistance R13L4/SHOC-2-like LRR domain-containing protein" evidence="9">
    <location>
        <begin position="32"/>
        <end position="424"/>
    </location>
</feature>
<reference evidence="11 12" key="1">
    <citation type="submission" date="2021-09" db="EMBL/GenBank/DDBJ databases">
        <title>Genomic insights and catalytic innovation underlie evolution of tropane alkaloids biosynthesis.</title>
        <authorList>
            <person name="Wang Y.-J."/>
            <person name="Tian T."/>
            <person name="Huang J.-P."/>
            <person name="Huang S.-X."/>
        </authorList>
    </citation>
    <scope>NUCLEOTIDE SEQUENCE [LARGE SCALE GENOMIC DNA]</scope>
    <source>
        <strain evidence="11">KIB-2018</strain>
        <tissue evidence="11">Leaf</tissue>
    </source>
</reference>
<evidence type="ECO:0000256" key="5">
    <source>
        <dbReference type="ARBA" id="ARBA00022729"/>
    </source>
</evidence>
<evidence type="ECO:0000256" key="8">
    <source>
        <dbReference type="ARBA" id="ARBA00038043"/>
    </source>
</evidence>
<dbReference type="GO" id="GO:0016020">
    <property type="term" value="C:membrane"/>
    <property type="evidence" value="ECO:0007669"/>
    <property type="project" value="UniProtKB-SubCell"/>
</dbReference>
<keyword evidence="12" id="KW-1185">Reference proteome</keyword>
<dbReference type="PANTHER" id="PTHR48009">
    <property type="entry name" value="LEUCINE-RICH REPEAT (LRR) FAMILY PROTEIN"/>
    <property type="match status" value="1"/>
</dbReference>
<evidence type="ECO:0000256" key="2">
    <source>
        <dbReference type="ARBA" id="ARBA00004370"/>
    </source>
</evidence>
<evidence type="ECO:0000313" key="12">
    <source>
        <dbReference type="Proteomes" id="UP001159364"/>
    </source>
</evidence>
<dbReference type="InterPro" id="IPR055414">
    <property type="entry name" value="LRR_R13L4/SHOC2-like"/>
</dbReference>
<comment type="caution">
    <text evidence="11">The sequence shown here is derived from an EMBL/GenBank/DDBJ whole genome shotgun (WGS) entry which is preliminary data.</text>
</comment>
<keyword evidence="3" id="KW-0134">Cell wall</keyword>
<evidence type="ECO:0000313" key="11">
    <source>
        <dbReference type="EMBL" id="KAJ8772743.1"/>
    </source>
</evidence>
<organism evidence="11 12">
    <name type="scientific">Erythroxylum novogranatense</name>
    <dbReference type="NCBI Taxonomy" id="1862640"/>
    <lineage>
        <taxon>Eukaryota</taxon>
        <taxon>Viridiplantae</taxon>
        <taxon>Streptophyta</taxon>
        <taxon>Embryophyta</taxon>
        <taxon>Tracheophyta</taxon>
        <taxon>Spermatophyta</taxon>
        <taxon>Magnoliopsida</taxon>
        <taxon>eudicotyledons</taxon>
        <taxon>Gunneridae</taxon>
        <taxon>Pentapetalae</taxon>
        <taxon>rosids</taxon>
        <taxon>fabids</taxon>
        <taxon>Malpighiales</taxon>
        <taxon>Erythroxylaceae</taxon>
        <taxon>Erythroxylum</taxon>
    </lineage>
</organism>
<dbReference type="AlphaFoldDB" id="A0AAV8U4B3"/>
<dbReference type="Proteomes" id="UP001159364">
    <property type="component" value="Linkage Group LG02"/>
</dbReference>
<evidence type="ECO:0000256" key="1">
    <source>
        <dbReference type="ARBA" id="ARBA00004191"/>
    </source>
</evidence>
<dbReference type="Gene3D" id="3.80.10.10">
    <property type="entry name" value="Ribonuclease Inhibitor"/>
    <property type="match status" value="3"/>
</dbReference>
<protein>
    <recommendedName>
        <fullName evidence="10">Disease resistance R13L4/SHOC-2-like LRR domain-containing protein</fullName>
    </recommendedName>
</protein>
<feature type="signal peptide" evidence="9">
    <location>
        <begin position="1"/>
        <end position="31"/>
    </location>
</feature>
<evidence type="ECO:0000256" key="6">
    <source>
        <dbReference type="ARBA" id="ARBA00022737"/>
    </source>
</evidence>
<evidence type="ECO:0000256" key="7">
    <source>
        <dbReference type="ARBA" id="ARBA00023136"/>
    </source>
</evidence>
<accession>A0AAV8U4B3</accession>
<sequence>MPKTKYTLNVSMFSVLLVIALVEVLFVEVDSRTYTGDIRVLEDLKKGLVPESIAPGSCLSSWDFSLDPCDHLFSSKFTCGFRCDRAESGLFRVTEITLDPVGYSGSLSSTSWKLPYLLTLDISDNSLSGSVPDSFANLIRLRRLGLSKNLLSGQLPASVGSFSYLEEMYLDDNRLSGTIPSSFGSLTRLKRLEMQGNNLSGELPDLGVLKNLYYLDVSNNNLSGQVSSTLLKSLVELSMRNNNLQGNLPQNVGDLEFLQVLDLSHNKLSGPILSVLFEHPSLQQLTLSYNIFTFLQVPGTLGYKSKIIALDLSCNDLRGLLPTFLGSMPELSALSLEHNKFTGMIPTQYALKAAVPSANSSRLERLLLGGNYLFGPVPDPLIHLKPGSSNVSLVDNCLYKCPDTFFFCLGGGQKSLVDCKSFCS</sequence>
<proteinExistence type="inferred from homology"/>
<dbReference type="SUPFAM" id="SSF52058">
    <property type="entry name" value="L domain-like"/>
    <property type="match status" value="1"/>
</dbReference>
<dbReference type="InterPro" id="IPR032675">
    <property type="entry name" value="LRR_dom_sf"/>
</dbReference>
<keyword evidence="6" id="KW-0677">Repeat</keyword>
<dbReference type="Pfam" id="PF23598">
    <property type="entry name" value="LRR_14"/>
    <property type="match status" value="1"/>
</dbReference>
<evidence type="ECO:0000256" key="3">
    <source>
        <dbReference type="ARBA" id="ARBA00022512"/>
    </source>
</evidence>
<dbReference type="PANTHER" id="PTHR48009:SF12">
    <property type="entry name" value="LEUCINE-RICH REPEAT RECEPTOR-LIKE PROTEIN KINASE PEPR2"/>
    <property type="match status" value="1"/>
</dbReference>
<evidence type="ECO:0000259" key="10">
    <source>
        <dbReference type="Pfam" id="PF23598"/>
    </source>
</evidence>
<evidence type="ECO:0000256" key="4">
    <source>
        <dbReference type="ARBA" id="ARBA00022614"/>
    </source>
</evidence>
<feature type="domain" description="Disease resistance R13L4/SHOC-2-like LRR" evidence="10">
    <location>
        <begin position="113"/>
        <end position="341"/>
    </location>
</feature>